<comment type="caution">
    <text evidence="2">The sequence shown here is derived from an EMBL/GenBank/DDBJ whole genome shotgun (WGS) entry which is preliminary data.</text>
</comment>
<dbReference type="SUPFAM" id="SSF56672">
    <property type="entry name" value="DNA/RNA polymerases"/>
    <property type="match status" value="1"/>
</dbReference>
<accession>A0ABQ5EK76</accession>
<dbReference type="Proteomes" id="UP001151760">
    <property type="component" value="Unassembled WGS sequence"/>
</dbReference>
<evidence type="ECO:0000259" key="1">
    <source>
        <dbReference type="Pfam" id="PF07727"/>
    </source>
</evidence>
<protein>
    <submittedName>
        <fullName evidence="2">Retrotransposon ty1-copia subclass protein</fullName>
    </submittedName>
</protein>
<organism evidence="2 3">
    <name type="scientific">Tanacetum coccineum</name>
    <dbReference type="NCBI Taxonomy" id="301880"/>
    <lineage>
        <taxon>Eukaryota</taxon>
        <taxon>Viridiplantae</taxon>
        <taxon>Streptophyta</taxon>
        <taxon>Embryophyta</taxon>
        <taxon>Tracheophyta</taxon>
        <taxon>Spermatophyta</taxon>
        <taxon>Magnoliopsida</taxon>
        <taxon>eudicotyledons</taxon>
        <taxon>Gunneridae</taxon>
        <taxon>Pentapetalae</taxon>
        <taxon>asterids</taxon>
        <taxon>campanulids</taxon>
        <taxon>Asterales</taxon>
        <taxon>Asteraceae</taxon>
        <taxon>Asteroideae</taxon>
        <taxon>Anthemideae</taxon>
        <taxon>Anthemidinae</taxon>
        <taxon>Tanacetum</taxon>
    </lineage>
</organism>
<dbReference type="Pfam" id="PF07727">
    <property type="entry name" value="RVT_2"/>
    <property type="match status" value="1"/>
</dbReference>
<dbReference type="InterPro" id="IPR043502">
    <property type="entry name" value="DNA/RNA_pol_sf"/>
</dbReference>
<name>A0ABQ5EK76_9ASTR</name>
<reference evidence="2" key="2">
    <citation type="submission" date="2022-01" db="EMBL/GenBank/DDBJ databases">
        <authorList>
            <person name="Yamashiro T."/>
            <person name="Shiraishi A."/>
            <person name="Satake H."/>
            <person name="Nakayama K."/>
        </authorList>
    </citation>
    <scope>NUCLEOTIDE SEQUENCE</scope>
</reference>
<gene>
    <name evidence="2" type="ORF">Tco_0977472</name>
</gene>
<keyword evidence="3" id="KW-1185">Reference proteome</keyword>
<evidence type="ECO:0000313" key="3">
    <source>
        <dbReference type="Proteomes" id="UP001151760"/>
    </source>
</evidence>
<evidence type="ECO:0000313" key="2">
    <source>
        <dbReference type="EMBL" id="GJT51315.1"/>
    </source>
</evidence>
<proteinExistence type="predicted"/>
<feature type="domain" description="Reverse transcriptase Ty1/copia-type" evidence="1">
    <location>
        <begin position="159"/>
        <end position="273"/>
    </location>
</feature>
<reference evidence="2" key="1">
    <citation type="journal article" date="2022" name="Int. J. Mol. Sci.">
        <title>Draft Genome of Tanacetum Coccineum: Genomic Comparison of Closely Related Tanacetum-Family Plants.</title>
        <authorList>
            <person name="Yamashiro T."/>
            <person name="Shiraishi A."/>
            <person name="Nakayama K."/>
            <person name="Satake H."/>
        </authorList>
    </citation>
    <scope>NUCLEOTIDE SEQUENCE</scope>
</reference>
<dbReference type="EMBL" id="BQNB010016397">
    <property type="protein sequence ID" value="GJT51315.1"/>
    <property type="molecule type" value="Genomic_DNA"/>
</dbReference>
<sequence length="446" mass="50417">MAILPIQLEQITALCFPECFQRAPECNVLVVPKAKDSLPFFDTLKNITKENKDEYKWTEEAERAFQEMKKLIMDLPSLTTPTTEETLYVYLALATEAVTAVLLTKRKGKLRREAITEVILYSASPPSPPYYSSITIEACFLSNVSTFLAALQPLQQPATYVVAFTDIDGKVHIFKARLVEKGYTKTYGVDYRETFSPVANIRAIRILLAIVAFYDYEIWQMDVKTAFLNGHLSEDVYMVQPKGFVDPKRPNRVCKLQRSIYGLKQASRSWNKRAVDWKSAKQSTTAMSSTKAKYIAAAEASIEAIWMRKFIDGLGNFMPLNKRPIDMPCDNDLVIIVLKKVHTDDNVADPLTKPMLFNKHFKHAMAIGIVPASGLMSIFLDVITTLSLEYEHVAMNLTLLERGRFIIRTSLTGFPAQSVRSSNADALDSLYLLVSLYRTPQSRLPH</sequence>
<dbReference type="InterPro" id="IPR013103">
    <property type="entry name" value="RVT_2"/>
</dbReference>